<keyword evidence="2" id="KW-0808">Transferase</keyword>
<dbReference type="AlphaFoldDB" id="A0A7G9SH02"/>
<dbReference type="Proteomes" id="UP000515971">
    <property type="component" value="Chromosome"/>
</dbReference>
<gene>
    <name evidence="2" type="ORF">H9L13_10920</name>
</gene>
<evidence type="ECO:0000313" key="2">
    <source>
        <dbReference type="EMBL" id="QNN67127.1"/>
    </source>
</evidence>
<dbReference type="KEGG" id="slut:H9L13_10920"/>
<dbReference type="RefSeq" id="WP_187537719.1">
    <property type="nucleotide sequence ID" value="NZ_BAABJT010000001.1"/>
</dbReference>
<dbReference type="GO" id="GO:0016757">
    <property type="term" value="F:glycosyltransferase activity"/>
    <property type="evidence" value="ECO:0007669"/>
    <property type="project" value="InterPro"/>
</dbReference>
<name>A0A7G9SH02_9SPHN</name>
<dbReference type="Pfam" id="PF00534">
    <property type="entry name" value="Glycos_transf_1"/>
    <property type="match status" value="1"/>
</dbReference>
<dbReference type="PANTHER" id="PTHR12526">
    <property type="entry name" value="GLYCOSYLTRANSFERASE"/>
    <property type="match status" value="1"/>
</dbReference>
<evidence type="ECO:0000259" key="1">
    <source>
        <dbReference type="Pfam" id="PF00534"/>
    </source>
</evidence>
<dbReference type="EMBL" id="CP060718">
    <property type="protein sequence ID" value="QNN67127.1"/>
    <property type="molecule type" value="Genomic_DNA"/>
</dbReference>
<organism evidence="2 3">
    <name type="scientific">Sphingomonas lutea</name>
    <dbReference type="NCBI Taxonomy" id="1045317"/>
    <lineage>
        <taxon>Bacteria</taxon>
        <taxon>Pseudomonadati</taxon>
        <taxon>Pseudomonadota</taxon>
        <taxon>Alphaproteobacteria</taxon>
        <taxon>Sphingomonadales</taxon>
        <taxon>Sphingomonadaceae</taxon>
        <taxon>Sphingomonas</taxon>
    </lineage>
</organism>
<proteinExistence type="predicted"/>
<evidence type="ECO:0000313" key="3">
    <source>
        <dbReference type="Proteomes" id="UP000515971"/>
    </source>
</evidence>
<keyword evidence="3" id="KW-1185">Reference proteome</keyword>
<dbReference type="Gene3D" id="3.40.50.2000">
    <property type="entry name" value="Glycogen Phosphorylase B"/>
    <property type="match status" value="1"/>
</dbReference>
<sequence>MMLDATRHDNREVGLLYYAAVAGDVAETFRLWLCGQSDDSGTSEAYSGSFFELCQRLGRSGVASYPWEHQVVLTGKNLTVRSRTSLKSARGLRFHCNMLVSAWRILLDGWKFRATDIIVMDGATYWFLLLPAALLGTRVWVSVHCGLWAVGRHPKIGRRFVLALEGWFLRHHCCGALVASPQVASQVSALAKRSSLPVKVFMPSYRLSDFKDVQARKWSQRPFRVLFVGRIEQEKGVFDLLSIAEELRESGHVDIVFDVVGYGGELDSLREAARKCGLSDSFAIHGRADRPRVITFMERAHVVVVPTKSSITEGFNQVVVEAVLARTPVVTSRVCPALDLVREAAIEVPPDDIAAYCSAILNLQHDRALYEAKVAATESLRNKLTDNRAGWASVAYQLFTDSSSSTSTPNPCCAR</sequence>
<dbReference type="SUPFAM" id="SSF53756">
    <property type="entry name" value="UDP-Glycosyltransferase/glycogen phosphorylase"/>
    <property type="match status" value="1"/>
</dbReference>
<protein>
    <submittedName>
        <fullName evidence="2">Glycosyltransferase family 4 protein</fullName>
    </submittedName>
</protein>
<accession>A0A7G9SH02</accession>
<feature type="domain" description="Glycosyl transferase family 1" evidence="1">
    <location>
        <begin position="215"/>
        <end position="371"/>
    </location>
</feature>
<dbReference type="CDD" id="cd03801">
    <property type="entry name" value="GT4_PimA-like"/>
    <property type="match status" value="1"/>
</dbReference>
<reference evidence="2 3" key="1">
    <citation type="submission" date="2020-08" db="EMBL/GenBank/DDBJ databases">
        <title>Genome sequence of Sphingomonas lutea KCTC 23642T.</title>
        <authorList>
            <person name="Hyun D.-W."/>
            <person name="Bae J.-W."/>
        </authorList>
    </citation>
    <scope>NUCLEOTIDE SEQUENCE [LARGE SCALE GENOMIC DNA]</scope>
    <source>
        <strain evidence="2 3">KCTC 23642</strain>
    </source>
</reference>
<dbReference type="InterPro" id="IPR001296">
    <property type="entry name" value="Glyco_trans_1"/>
</dbReference>